<dbReference type="Gene3D" id="3.10.170.10">
    <property type="match status" value="1"/>
</dbReference>
<evidence type="ECO:0000313" key="22">
    <source>
        <dbReference type="EMBL" id="KOO46782.1"/>
    </source>
</evidence>
<dbReference type="PANTHER" id="PTHR33794:SF3">
    <property type="entry name" value="NEUTRAL PROTEASE B"/>
    <property type="match status" value="1"/>
</dbReference>
<dbReference type="SUPFAM" id="SSF55486">
    <property type="entry name" value="Metalloproteases ('zincins'), catalytic domain"/>
    <property type="match status" value="1"/>
</dbReference>
<dbReference type="AlphaFoldDB" id="A0A0M0L7B7"/>
<evidence type="ECO:0000259" key="21">
    <source>
        <dbReference type="Pfam" id="PF07504"/>
    </source>
</evidence>
<keyword evidence="8 17" id="KW-0732">Signal</keyword>
<evidence type="ECO:0000256" key="14">
    <source>
        <dbReference type="ARBA" id="ARBA00051328"/>
    </source>
</evidence>
<dbReference type="FunFam" id="1.10.390.10:FF:000012">
    <property type="entry name" value="Thermolysin"/>
    <property type="match status" value="1"/>
</dbReference>
<dbReference type="InterPro" id="IPR025711">
    <property type="entry name" value="PepSY"/>
</dbReference>
<feature type="domain" description="FTP" evidence="21">
    <location>
        <begin position="93"/>
        <end position="140"/>
    </location>
</feature>
<evidence type="ECO:0000256" key="9">
    <source>
        <dbReference type="ARBA" id="ARBA00022801"/>
    </source>
</evidence>
<gene>
    <name evidence="22" type="ORF">AMD01_07595</name>
</gene>
<dbReference type="EC" id="3.4.24.-" evidence="17"/>
<sequence>MIKGVVRVKKRLLTIGLVLGLSSSVSFPYHTLAADVKEKINWNAKTNTPEFVSGNLATAKGLVAQNPKNLVFSYFNENKGLFKLGHQEAEKALVVKEERVDDLGYTFLRLQQTYKGVPVYGGTITAHINKEGTLTAVSGTLLPNLETSKSVNKKASITATQAKNKAEKDLKGLLKSSPSYEKAPTSNLVIVSKGGTPQLAYAVNFNFLSPAPGNWTYMVDARDGKIIEKFNELDQAKQGPSVTGTATTGSGKGVLGATRTLNTTFSSNSYYLQDSTRGNGIFTYDAKNRQQVPGALWVDADNQLFTTYDAPAVDAHYYVGVTYDFYKNVFGRNSYDNKGATLKSTVHYGRSYNNAFWNGSQMVYGDGDGQTFVPLSGALDVTAHELTHAVTEYTAGLVYQNESGAINEAVSDIFGTLAEIWANDNPDWEIGEDVYTPKISGDALRSMSDPTKYGDPDHYSKRYTGTQDNGGVHTNSGIVNKAAYLLSQGGTHYGITVQGVGSDKLGKILYRTLTQYLTANATFSQLRSATVQAATDLYGSGSQEVKSVNQAFDAVGVK</sequence>
<dbReference type="GO" id="GO:0046872">
    <property type="term" value="F:metal ion binding"/>
    <property type="evidence" value="ECO:0007669"/>
    <property type="project" value="UniProtKB-UniRule"/>
</dbReference>
<evidence type="ECO:0000256" key="2">
    <source>
        <dbReference type="ARBA" id="ARBA00001947"/>
    </source>
</evidence>
<dbReference type="Proteomes" id="UP000037558">
    <property type="component" value="Unassembled WGS sequence"/>
</dbReference>
<evidence type="ECO:0000256" key="1">
    <source>
        <dbReference type="ARBA" id="ARBA00001913"/>
    </source>
</evidence>
<comment type="subcellular location">
    <subcellularLocation>
        <location evidence="3 17">Secreted</location>
    </subcellularLocation>
</comment>
<keyword evidence="13" id="KW-0865">Zymogen</keyword>
<comment type="cofactor">
    <cofactor evidence="2 17">
        <name>Zn(2+)</name>
        <dbReference type="ChEBI" id="CHEBI:29105"/>
    </cofactor>
</comment>
<evidence type="ECO:0000256" key="7">
    <source>
        <dbReference type="ARBA" id="ARBA00022723"/>
    </source>
</evidence>
<dbReference type="Pfam" id="PF02868">
    <property type="entry name" value="Peptidase_M4_C"/>
    <property type="match status" value="1"/>
</dbReference>
<comment type="catalytic activity">
    <reaction evidence="14">
        <text>Similar, but not identical, to that of thermolysin.</text>
        <dbReference type="EC" id="3.4.24.28"/>
    </reaction>
</comment>
<evidence type="ECO:0000256" key="5">
    <source>
        <dbReference type="ARBA" id="ARBA00022525"/>
    </source>
</evidence>
<accession>A0A0M0L7B7</accession>
<dbReference type="Gene3D" id="3.10.450.490">
    <property type="match status" value="1"/>
</dbReference>
<evidence type="ECO:0000259" key="19">
    <source>
        <dbReference type="Pfam" id="PF02868"/>
    </source>
</evidence>
<evidence type="ECO:0000313" key="23">
    <source>
        <dbReference type="Proteomes" id="UP000037558"/>
    </source>
</evidence>
<keyword evidence="12 17" id="KW-0482">Metalloprotease</keyword>
<dbReference type="InterPro" id="IPR013856">
    <property type="entry name" value="Peptidase_M4_domain"/>
</dbReference>
<feature type="domain" description="Peptidase M4 C-terminal" evidence="19">
    <location>
        <begin position="395"/>
        <end position="557"/>
    </location>
</feature>
<evidence type="ECO:0000256" key="15">
    <source>
        <dbReference type="ARBA" id="ARBA00058263"/>
    </source>
</evidence>
<feature type="signal peptide" evidence="17">
    <location>
        <begin position="1"/>
        <end position="28"/>
    </location>
</feature>
<dbReference type="PATRIC" id="fig|284581.3.peg.3568"/>
<keyword evidence="23" id="KW-1185">Reference proteome</keyword>
<feature type="active site" evidence="16">
    <location>
        <position position="385"/>
    </location>
</feature>
<dbReference type="EMBL" id="LILC01000011">
    <property type="protein sequence ID" value="KOO46782.1"/>
    <property type="molecule type" value="Genomic_DNA"/>
</dbReference>
<dbReference type="GO" id="GO:0005576">
    <property type="term" value="C:extracellular region"/>
    <property type="evidence" value="ECO:0007669"/>
    <property type="project" value="UniProtKB-SubCell"/>
</dbReference>
<feature type="domain" description="PepSY" evidence="20">
    <location>
        <begin position="157"/>
        <end position="229"/>
    </location>
</feature>
<dbReference type="Pfam" id="PF01447">
    <property type="entry name" value="Peptidase_M4"/>
    <property type="match status" value="1"/>
</dbReference>
<evidence type="ECO:0000256" key="13">
    <source>
        <dbReference type="ARBA" id="ARBA00023145"/>
    </source>
</evidence>
<comment type="function">
    <text evidence="15 17">Extracellular zinc metalloprotease.</text>
</comment>
<reference evidence="23" key="1">
    <citation type="submission" date="2015-08" db="EMBL/GenBank/DDBJ databases">
        <title>Fjat-14210 dsm16467.</title>
        <authorList>
            <person name="Liu B."/>
            <person name="Wang J."/>
            <person name="Zhu Y."/>
            <person name="Liu G."/>
            <person name="Chen Q."/>
            <person name="Chen Z."/>
            <person name="Lan J."/>
            <person name="Che J."/>
            <person name="Ge C."/>
            <person name="Shi H."/>
            <person name="Pan Z."/>
            <person name="Liu X."/>
        </authorList>
    </citation>
    <scope>NUCLEOTIDE SEQUENCE [LARGE SCALE GENOMIC DNA]</scope>
    <source>
        <strain evidence="23">DSM 16467</strain>
    </source>
</reference>
<proteinExistence type="inferred from homology"/>
<evidence type="ECO:0000256" key="10">
    <source>
        <dbReference type="ARBA" id="ARBA00022833"/>
    </source>
</evidence>
<evidence type="ECO:0000256" key="16">
    <source>
        <dbReference type="PIRSR" id="PIRSR623612-1"/>
    </source>
</evidence>
<feature type="active site" description="Proton donor" evidence="16">
    <location>
        <position position="473"/>
    </location>
</feature>
<dbReference type="InterPro" id="IPR027268">
    <property type="entry name" value="Peptidase_M4/M1_CTD_sf"/>
</dbReference>
<evidence type="ECO:0000256" key="3">
    <source>
        <dbReference type="ARBA" id="ARBA00004613"/>
    </source>
</evidence>
<name>A0A0M0L7B7_9BACI</name>
<dbReference type="Gene3D" id="1.10.390.10">
    <property type="entry name" value="Neutral Protease Domain 2"/>
    <property type="match status" value="1"/>
</dbReference>
<dbReference type="CDD" id="cd09597">
    <property type="entry name" value="M4_TLP"/>
    <property type="match status" value="1"/>
</dbReference>
<dbReference type="Pfam" id="PF07504">
    <property type="entry name" value="FTP"/>
    <property type="match status" value="1"/>
</dbReference>
<evidence type="ECO:0000256" key="17">
    <source>
        <dbReference type="RuleBase" id="RU366073"/>
    </source>
</evidence>
<dbReference type="InterPro" id="IPR023612">
    <property type="entry name" value="Peptidase_M4"/>
</dbReference>
<comment type="cofactor">
    <cofactor evidence="1">
        <name>Ca(2+)</name>
        <dbReference type="ChEBI" id="CHEBI:29108"/>
    </cofactor>
</comment>
<evidence type="ECO:0000256" key="8">
    <source>
        <dbReference type="ARBA" id="ARBA00022729"/>
    </source>
</evidence>
<dbReference type="GO" id="GO:0006508">
    <property type="term" value="P:proteolysis"/>
    <property type="evidence" value="ECO:0007669"/>
    <property type="project" value="UniProtKB-KW"/>
</dbReference>
<dbReference type="InterPro" id="IPR001570">
    <property type="entry name" value="Peptidase_M4_C_domain"/>
</dbReference>
<evidence type="ECO:0000259" key="18">
    <source>
        <dbReference type="Pfam" id="PF01447"/>
    </source>
</evidence>
<evidence type="ECO:0000256" key="11">
    <source>
        <dbReference type="ARBA" id="ARBA00022837"/>
    </source>
</evidence>
<keyword evidence="5 17" id="KW-0964">Secreted</keyword>
<evidence type="ECO:0000256" key="4">
    <source>
        <dbReference type="ARBA" id="ARBA00009388"/>
    </source>
</evidence>
<feature type="chain" id="PRO_5039743485" description="Neutral metalloproteinase" evidence="17">
    <location>
        <begin position="29"/>
        <end position="558"/>
    </location>
</feature>
<dbReference type="Pfam" id="PF03413">
    <property type="entry name" value="PepSY"/>
    <property type="match status" value="1"/>
</dbReference>
<dbReference type="InterPro" id="IPR050728">
    <property type="entry name" value="Zinc_Metalloprotease_M4"/>
</dbReference>
<keyword evidence="7" id="KW-0479">Metal-binding</keyword>
<dbReference type="PRINTS" id="PR00730">
    <property type="entry name" value="THERMOLYSIN"/>
</dbReference>
<dbReference type="GO" id="GO:0004222">
    <property type="term" value="F:metalloendopeptidase activity"/>
    <property type="evidence" value="ECO:0007669"/>
    <property type="project" value="UniProtKB-UniRule"/>
</dbReference>
<dbReference type="Gene3D" id="3.10.450.40">
    <property type="match status" value="1"/>
</dbReference>
<evidence type="ECO:0000256" key="6">
    <source>
        <dbReference type="ARBA" id="ARBA00022670"/>
    </source>
</evidence>
<dbReference type="InterPro" id="IPR011096">
    <property type="entry name" value="FTP_domain"/>
</dbReference>
<dbReference type="OrthoDB" id="291295at2"/>
<comment type="caution">
    <text evidence="22">The sequence shown here is derived from an EMBL/GenBank/DDBJ whole genome shotgun (WGS) entry which is preliminary data.</text>
</comment>
<comment type="similarity">
    <text evidence="4 17">Belongs to the peptidase M4 family.</text>
</comment>
<keyword evidence="9 17" id="KW-0378">Hydrolase</keyword>
<evidence type="ECO:0000256" key="12">
    <source>
        <dbReference type="ARBA" id="ARBA00023049"/>
    </source>
</evidence>
<dbReference type="PANTHER" id="PTHR33794">
    <property type="entry name" value="BACILLOLYSIN"/>
    <property type="match status" value="1"/>
</dbReference>
<dbReference type="FunFam" id="3.10.170.10:FF:000001">
    <property type="entry name" value="Peptidase M4"/>
    <property type="match status" value="1"/>
</dbReference>
<keyword evidence="11" id="KW-0106">Calcium</keyword>
<protein>
    <recommendedName>
        <fullName evidence="17">Neutral metalloproteinase</fullName>
        <ecNumber evidence="17">3.4.24.-</ecNumber>
    </recommendedName>
</protein>
<evidence type="ECO:0000259" key="20">
    <source>
        <dbReference type="Pfam" id="PF03413"/>
    </source>
</evidence>
<feature type="domain" description="Peptidase M4" evidence="18">
    <location>
        <begin position="248"/>
        <end position="392"/>
    </location>
</feature>
<keyword evidence="10 17" id="KW-0862">Zinc</keyword>
<keyword evidence="6 17" id="KW-0645">Protease</keyword>
<organism evidence="22 23">
    <name type="scientific">Priestia koreensis</name>
    <dbReference type="NCBI Taxonomy" id="284581"/>
    <lineage>
        <taxon>Bacteria</taxon>
        <taxon>Bacillati</taxon>
        <taxon>Bacillota</taxon>
        <taxon>Bacilli</taxon>
        <taxon>Bacillales</taxon>
        <taxon>Bacillaceae</taxon>
        <taxon>Priestia</taxon>
    </lineage>
</organism>